<evidence type="ECO:0000256" key="3">
    <source>
        <dbReference type="ARBA" id="ARBA00006187"/>
    </source>
</evidence>
<comment type="subcellular location">
    <subcellularLocation>
        <location evidence="2">Cytoplasm</location>
        <location evidence="2">Cytoskeleton</location>
    </subcellularLocation>
    <subcellularLocation>
        <location evidence="1">Nucleus</location>
    </subcellularLocation>
</comment>
<name>A0A6P5SXQ2_PRUAV</name>
<dbReference type="GO" id="GO:0005634">
    <property type="term" value="C:nucleus"/>
    <property type="evidence" value="ECO:0007669"/>
    <property type="project" value="UniProtKB-SubCell"/>
</dbReference>
<evidence type="ECO:0000256" key="6">
    <source>
        <dbReference type="ARBA" id="ARBA00022701"/>
    </source>
</evidence>
<keyword evidence="10" id="KW-1185">Reference proteome</keyword>
<organism evidence="10 11">
    <name type="scientific">Prunus avium</name>
    <name type="common">Cherry</name>
    <name type="synonym">Cerasus avium</name>
    <dbReference type="NCBI Taxonomy" id="42229"/>
    <lineage>
        <taxon>Eukaryota</taxon>
        <taxon>Viridiplantae</taxon>
        <taxon>Streptophyta</taxon>
        <taxon>Embryophyta</taxon>
        <taxon>Tracheophyta</taxon>
        <taxon>Spermatophyta</taxon>
        <taxon>Magnoliopsida</taxon>
        <taxon>eudicotyledons</taxon>
        <taxon>Gunneridae</taxon>
        <taxon>Pentapetalae</taxon>
        <taxon>rosids</taxon>
        <taxon>fabids</taxon>
        <taxon>Rosales</taxon>
        <taxon>Rosaceae</taxon>
        <taxon>Amygdaloideae</taxon>
        <taxon>Amygdaleae</taxon>
        <taxon>Prunus</taxon>
    </lineage>
</organism>
<dbReference type="GO" id="GO:0000226">
    <property type="term" value="P:microtubule cytoskeleton organization"/>
    <property type="evidence" value="ECO:0007669"/>
    <property type="project" value="InterPro"/>
</dbReference>
<evidence type="ECO:0000313" key="10">
    <source>
        <dbReference type="Proteomes" id="UP000515124"/>
    </source>
</evidence>
<evidence type="ECO:0000256" key="5">
    <source>
        <dbReference type="ARBA" id="ARBA00022553"/>
    </source>
</evidence>
<dbReference type="GeneID" id="110762740"/>
<evidence type="ECO:0000256" key="1">
    <source>
        <dbReference type="ARBA" id="ARBA00004123"/>
    </source>
</evidence>
<dbReference type="InterPro" id="IPR007145">
    <property type="entry name" value="MAP65_Ase1_PRC1"/>
</dbReference>
<evidence type="ECO:0000256" key="8">
    <source>
        <dbReference type="ARBA" id="ARBA00023242"/>
    </source>
</evidence>
<sequence length="600" mass="68098">MLALGSPTIRVRTSTNCNVLLKELQQIWNDIGESEADQDRMLLELERECLDVYRRKVDEAANAKARLHQSVAAKEAELATLMATLGELNIDSPIQREKRSNSLKEKLASVAPLVEDLRVKKEERMKQFSDIKAQIEKISGEISGYNHLNNAPVSSLTLDEQDLSVRKLTEYQAHLHTLQKEKSDRLHKVLECVNEVHSLCGVLGLDFGQTVSEVDPSLHRTSIEQSTNISNSTFEGLEQTIQKLKTERKARIQKLKDIVASLLELWNLMDSSREERSKFSRITLILGNSEPEIQEPGFLSTDIIEQASAEVERLTELKASRMKELVMKRRSELEEMCRMAHIEPDTSTSAEKSNALIDSGLVDPSELLANIEAQIVKAKEEALSRKEIMDRIDRWLFACEEENWLEDYNQDENRYSAGRGAHINLKRAERARVTVNKIPAIVDNLINKTLAWEDEKKMSFLYDGARLVSILEDYKVSRQQKEEEKKRSRDQKKLQDLLLTEKEAMYGSRPSPRKSTSFRKPNGYRSNGNGSMTPTPRRNSVGSGTPELLTPRSYSGRQNGYFKEMRRLSTTPLNFVAVSKEDTMSYASVCGSVLGSPPHD</sequence>
<dbReference type="AlphaFoldDB" id="A0A6P5SXQ2"/>
<evidence type="ECO:0000313" key="11">
    <source>
        <dbReference type="RefSeq" id="XP_021821109.1"/>
    </source>
</evidence>
<keyword evidence="5" id="KW-0597">Phosphoprotein</keyword>
<keyword evidence="6" id="KW-0493">Microtubule</keyword>
<dbReference type="KEGG" id="pavi:110762740"/>
<feature type="region of interest" description="Disordered" evidence="9">
    <location>
        <begin position="478"/>
        <end position="557"/>
    </location>
</feature>
<keyword evidence="4" id="KW-0963">Cytoplasm</keyword>
<dbReference type="Proteomes" id="UP000515124">
    <property type="component" value="Unplaced"/>
</dbReference>
<keyword evidence="8" id="KW-0539">Nucleus</keyword>
<dbReference type="GO" id="GO:0008017">
    <property type="term" value="F:microtubule binding"/>
    <property type="evidence" value="ECO:0007669"/>
    <property type="project" value="InterPro"/>
</dbReference>
<dbReference type="Gene3D" id="1.20.58.1520">
    <property type="match status" value="1"/>
</dbReference>
<dbReference type="RefSeq" id="XP_021821109.1">
    <property type="nucleotide sequence ID" value="XM_021965417.1"/>
</dbReference>
<feature type="compositionally biased region" description="Basic and acidic residues" evidence="9">
    <location>
        <begin position="478"/>
        <end position="504"/>
    </location>
</feature>
<dbReference type="GO" id="GO:0005737">
    <property type="term" value="C:cytoplasm"/>
    <property type="evidence" value="ECO:0007669"/>
    <property type="project" value="TreeGrafter"/>
</dbReference>
<dbReference type="GO" id="GO:0005819">
    <property type="term" value="C:spindle"/>
    <property type="evidence" value="ECO:0007669"/>
    <property type="project" value="TreeGrafter"/>
</dbReference>
<gene>
    <name evidence="11" type="primary">LOC110762740</name>
</gene>
<accession>A0A6P5SXQ2</accession>
<evidence type="ECO:0000256" key="4">
    <source>
        <dbReference type="ARBA" id="ARBA00022490"/>
    </source>
</evidence>
<proteinExistence type="inferred from homology"/>
<evidence type="ECO:0000256" key="7">
    <source>
        <dbReference type="ARBA" id="ARBA00023212"/>
    </source>
</evidence>
<dbReference type="Pfam" id="PF03999">
    <property type="entry name" value="MAP65_ASE1"/>
    <property type="match status" value="1"/>
</dbReference>
<keyword evidence="7" id="KW-0206">Cytoskeleton</keyword>
<dbReference type="FunFam" id="1.20.58.1520:FF:000002">
    <property type="entry name" value="65-kDa microtubule-associated protein 6"/>
    <property type="match status" value="1"/>
</dbReference>
<dbReference type="GO" id="GO:0005874">
    <property type="term" value="C:microtubule"/>
    <property type="evidence" value="ECO:0007669"/>
    <property type="project" value="UniProtKB-KW"/>
</dbReference>
<comment type="similarity">
    <text evidence="3">Belongs to the MAP65/ASE1 family.</text>
</comment>
<reference evidence="11" key="1">
    <citation type="submission" date="2025-08" db="UniProtKB">
        <authorList>
            <consortium name="RefSeq"/>
        </authorList>
    </citation>
    <scope>IDENTIFICATION</scope>
</reference>
<dbReference type="PANTHER" id="PTHR19321">
    <property type="entry name" value="PROTEIN REGULATOR OF CYTOKINESIS 1 PRC1-RELATED"/>
    <property type="match status" value="1"/>
</dbReference>
<evidence type="ECO:0000256" key="2">
    <source>
        <dbReference type="ARBA" id="ARBA00004245"/>
    </source>
</evidence>
<protein>
    <submittedName>
        <fullName evidence="11">65-kDa microtubule-associated protein 6-like isoform X1</fullName>
    </submittedName>
</protein>
<feature type="compositionally biased region" description="Polar residues" evidence="9">
    <location>
        <begin position="513"/>
        <end position="543"/>
    </location>
</feature>
<evidence type="ECO:0000256" key="9">
    <source>
        <dbReference type="SAM" id="MobiDB-lite"/>
    </source>
</evidence>
<dbReference type="PANTHER" id="PTHR19321:SF0">
    <property type="entry name" value="65-KDA MICROTUBULE-ASSOCIATED PROTEIN 6"/>
    <property type="match status" value="1"/>
</dbReference>